<comment type="catalytic activity">
    <reaction evidence="1">
        <text>ATP + protein L-histidine = ADP + protein N-phospho-L-histidine.</text>
        <dbReference type="EC" id="2.7.13.3"/>
    </reaction>
</comment>
<evidence type="ECO:0000256" key="6">
    <source>
        <dbReference type="ARBA" id="ARBA00022679"/>
    </source>
</evidence>
<dbReference type="SMART" id="SM00388">
    <property type="entry name" value="HisKA"/>
    <property type="match status" value="1"/>
</dbReference>
<keyword evidence="8" id="KW-0547">Nucleotide-binding</keyword>
<dbReference type="SMART" id="SM00387">
    <property type="entry name" value="HATPase_c"/>
    <property type="match status" value="1"/>
</dbReference>
<dbReference type="Proteomes" id="UP000249522">
    <property type="component" value="Unassembled WGS sequence"/>
</dbReference>
<feature type="domain" description="HAMP" evidence="16">
    <location>
        <begin position="79"/>
        <end position="131"/>
    </location>
</feature>
<sequence length="419" mass="47044">MRNKDWLYTIRWRMLLVFLGSLSITAVAVYTGYTLSELILSMKGLNKPLAWIINSIGSLPVMIAGGIVLFLVSFFLLSRRLVQDLRKIEQGLKELSNGRFGYQVPVKSYDELGAVADSVNRMSGRLDRYLQGITHGLQEIASGNFDYEIPVRDGSKLGEVADSINKMSRQLHRSIEEERNAERTKNDLITGVSHDLRTPLTSILGFLEVIEEDRYQDEVELRYFISIAYEKSLALKKLIDDLFEYTRITNGLPLELGELDMAGFLRQLAEEFVPSLEKAGMVCRVNILEEYESVKILADGDLLVRAYENLMTNAIRYGQAGGAVDIGLYHDSGELVVTVTNYGEPIPEKDLPFIFDRFYRVERSRSKETGGTGLGLAITKSIIEVHGGRISVRSSRKATTFETRFAAVQGAVMTKEEIA</sequence>
<dbReference type="PRINTS" id="PR00344">
    <property type="entry name" value="BCTRLSENSOR"/>
</dbReference>
<keyword evidence="10" id="KW-0067">ATP-binding</keyword>
<keyword evidence="6" id="KW-0808">Transferase</keyword>
<dbReference type="InterPro" id="IPR003660">
    <property type="entry name" value="HAMP_dom"/>
</dbReference>
<evidence type="ECO:0000256" key="7">
    <source>
        <dbReference type="ARBA" id="ARBA00022692"/>
    </source>
</evidence>
<accession>A0A2W1LC62</accession>
<evidence type="ECO:0000256" key="8">
    <source>
        <dbReference type="ARBA" id="ARBA00022741"/>
    </source>
</evidence>
<dbReference type="PROSITE" id="PS50885">
    <property type="entry name" value="HAMP"/>
    <property type="match status" value="2"/>
</dbReference>
<keyword evidence="7 14" id="KW-0812">Transmembrane</keyword>
<evidence type="ECO:0000256" key="11">
    <source>
        <dbReference type="ARBA" id="ARBA00022989"/>
    </source>
</evidence>
<dbReference type="InterPro" id="IPR036890">
    <property type="entry name" value="HATPase_C_sf"/>
</dbReference>
<dbReference type="CDD" id="cd00075">
    <property type="entry name" value="HATPase"/>
    <property type="match status" value="1"/>
</dbReference>
<keyword evidence="4" id="KW-1003">Cell membrane</keyword>
<dbReference type="EC" id="2.7.13.3" evidence="3"/>
<evidence type="ECO:0000313" key="17">
    <source>
        <dbReference type="EMBL" id="PZD96736.1"/>
    </source>
</evidence>
<evidence type="ECO:0000256" key="9">
    <source>
        <dbReference type="ARBA" id="ARBA00022777"/>
    </source>
</evidence>
<keyword evidence="12" id="KW-0902">Two-component regulatory system</keyword>
<evidence type="ECO:0000256" key="5">
    <source>
        <dbReference type="ARBA" id="ARBA00022553"/>
    </source>
</evidence>
<proteinExistence type="predicted"/>
<dbReference type="InterPro" id="IPR003594">
    <property type="entry name" value="HATPase_dom"/>
</dbReference>
<dbReference type="Pfam" id="PF00672">
    <property type="entry name" value="HAMP"/>
    <property type="match status" value="2"/>
</dbReference>
<dbReference type="Gene3D" id="6.10.340.10">
    <property type="match status" value="2"/>
</dbReference>
<dbReference type="PANTHER" id="PTHR45528">
    <property type="entry name" value="SENSOR HISTIDINE KINASE CPXA"/>
    <property type="match status" value="1"/>
</dbReference>
<keyword evidence="13 14" id="KW-0472">Membrane</keyword>
<dbReference type="InterPro" id="IPR050398">
    <property type="entry name" value="HssS/ArlS-like"/>
</dbReference>
<dbReference type="Gene3D" id="1.10.287.130">
    <property type="match status" value="1"/>
</dbReference>
<dbReference type="GO" id="GO:0000155">
    <property type="term" value="F:phosphorelay sensor kinase activity"/>
    <property type="evidence" value="ECO:0007669"/>
    <property type="project" value="InterPro"/>
</dbReference>
<dbReference type="CDD" id="cd06225">
    <property type="entry name" value="HAMP"/>
    <property type="match status" value="2"/>
</dbReference>
<feature type="transmembrane region" description="Helical" evidence="14">
    <location>
        <begin position="12"/>
        <end position="31"/>
    </location>
</feature>
<evidence type="ECO:0000313" key="18">
    <source>
        <dbReference type="Proteomes" id="UP000249522"/>
    </source>
</evidence>
<comment type="subcellular location">
    <subcellularLocation>
        <location evidence="2">Cell membrane</location>
        <topology evidence="2">Multi-pass membrane protein</topology>
    </subcellularLocation>
</comment>
<evidence type="ECO:0000256" key="13">
    <source>
        <dbReference type="ARBA" id="ARBA00023136"/>
    </source>
</evidence>
<dbReference type="CDD" id="cd00082">
    <property type="entry name" value="HisKA"/>
    <property type="match status" value="1"/>
</dbReference>
<dbReference type="SUPFAM" id="SSF47384">
    <property type="entry name" value="Homodimeric domain of signal transducing histidine kinase"/>
    <property type="match status" value="1"/>
</dbReference>
<dbReference type="Pfam" id="PF00512">
    <property type="entry name" value="HisKA"/>
    <property type="match status" value="1"/>
</dbReference>
<feature type="domain" description="HAMP" evidence="16">
    <location>
        <begin position="133"/>
        <end position="176"/>
    </location>
</feature>
<evidence type="ECO:0000259" key="16">
    <source>
        <dbReference type="PROSITE" id="PS50885"/>
    </source>
</evidence>
<keyword evidence="5" id="KW-0597">Phosphoprotein</keyword>
<keyword evidence="9 17" id="KW-0418">Kinase</keyword>
<feature type="transmembrane region" description="Helical" evidence="14">
    <location>
        <begin position="51"/>
        <end position="77"/>
    </location>
</feature>
<dbReference type="PANTHER" id="PTHR45528:SF1">
    <property type="entry name" value="SENSOR HISTIDINE KINASE CPXA"/>
    <property type="match status" value="1"/>
</dbReference>
<organism evidence="17 18">
    <name type="scientific">Paenibacillus sambharensis</name>
    <dbReference type="NCBI Taxonomy" id="1803190"/>
    <lineage>
        <taxon>Bacteria</taxon>
        <taxon>Bacillati</taxon>
        <taxon>Bacillota</taxon>
        <taxon>Bacilli</taxon>
        <taxon>Bacillales</taxon>
        <taxon>Paenibacillaceae</taxon>
        <taxon>Paenibacillus</taxon>
    </lineage>
</organism>
<comment type="caution">
    <text evidence="17">The sequence shown here is derived from an EMBL/GenBank/DDBJ whole genome shotgun (WGS) entry which is preliminary data.</text>
</comment>
<evidence type="ECO:0000259" key="15">
    <source>
        <dbReference type="PROSITE" id="PS50109"/>
    </source>
</evidence>
<dbReference type="SUPFAM" id="SSF55874">
    <property type="entry name" value="ATPase domain of HSP90 chaperone/DNA topoisomerase II/histidine kinase"/>
    <property type="match status" value="1"/>
</dbReference>
<dbReference type="InterPro" id="IPR036097">
    <property type="entry name" value="HisK_dim/P_sf"/>
</dbReference>
<dbReference type="PROSITE" id="PS50109">
    <property type="entry name" value="HIS_KIN"/>
    <property type="match status" value="1"/>
</dbReference>
<dbReference type="SMART" id="SM00304">
    <property type="entry name" value="HAMP"/>
    <property type="match status" value="2"/>
</dbReference>
<dbReference type="GO" id="GO:0005524">
    <property type="term" value="F:ATP binding"/>
    <property type="evidence" value="ECO:0007669"/>
    <property type="project" value="UniProtKB-KW"/>
</dbReference>
<evidence type="ECO:0000256" key="14">
    <source>
        <dbReference type="SAM" id="Phobius"/>
    </source>
</evidence>
<dbReference type="GO" id="GO:0005886">
    <property type="term" value="C:plasma membrane"/>
    <property type="evidence" value="ECO:0007669"/>
    <property type="project" value="UniProtKB-SubCell"/>
</dbReference>
<dbReference type="InterPro" id="IPR005467">
    <property type="entry name" value="His_kinase_dom"/>
</dbReference>
<dbReference type="FunFam" id="1.10.287.130:FF:000008">
    <property type="entry name" value="Two-component sensor histidine kinase"/>
    <property type="match status" value="1"/>
</dbReference>
<dbReference type="Gene3D" id="3.30.565.10">
    <property type="entry name" value="Histidine kinase-like ATPase, C-terminal domain"/>
    <property type="match status" value="1"/>
</dbReference>
<evidence type="ECO:0000256" key="4">
    <source>
        <dbReference type="ARBA" id="ARBA00022475"/>
    </source>
</evidence>
<evidence type="ECO:0000256" key="1">
    <source>
        <dbReference type="ARBA" id="ARBA00000085"/>
    </source>
</evidence>
<dbReference type="SUPFAM" id="SSF158472">
    <property type="entry name" value="HAMP domain-like"/>
    <property type="match status" value="2"/>
</dbReference>
<keyword evidence="11 14" id="KW-1133">Transmembrane helix</keyword>
<dbReference type="OrthoDB" id="9792991at2"/>
<gene>
    <name evidence="17" type="ORF">DNH61_05935</name>
</gene>
<dbReference type="AlphaFoldDB" id="A0A2W1LC62"/>
<dbReference type="RefSeq" id="WP_111145747.1">
    <property type="nucleotide sequence ID" value="NZ_QKRB01000036.1"/>
</dbReference>
<evidence type="ECO:0000256" key="2">
    <source>
        <dbReference type="ARBA" id="ARBA00004651"/>
    </source>
</evidence>
<keyword evidence="18" id="KW-1185">Reference proteome</keyword>
<dbReference type="InterPro" id="IPR003661">
    <property type="entry name" value="HisK_dim/P_dom"/>
</dbReference>
<evidence type="ECO:0000256" key="12">
    <source>
        <dbReference type="ARBA" id="ARBA00023012"/>
    </source>
</evidence>
<dbReference type="FunFam" id="3.30.565.10:FF:000013">
    <property type="entry name" value="Two-component sensor histidine kinase"/>
    <property type="match status" value="1"/>
</dbReference>
<evidence type="ECO:0000256" key="10">
    <source>
        <dbReference type="ARBA" id="ARBA00022840"/>
    </source>
</evidence>
<dbReference type="EMBL" id="QKRB01000036">
    <property type="protein sequence ID" value="PZD96736.1"/>
    <property type="molecule type" value="Genomic_DNA"/>
</dbReference>
<evidence type="ECO:0000256" key="3">
    <source>
        <dbReference type="ARBA" id="ARBA00012438"/>
    </source>
</evidence>
<dbReference type="InterPro" id="IPR004358">
    <property type="entry name" value="Sig_transdc_His_kin-like_C"/>
</dbReference>
<reference evidence="17 18" key="1">
    <citation type="submission" date="2018-06" db="EMBL/GenBank/DDBJ databases">
        <title>Paenibacillus imtechensis sp. nov.</title>
        <authorList>
            <person name="Pinnaka A.K."/>
            <person name="Singh H."/>
            <person name="Kaur M."/>
        </authorList>
    </citation>
    <scope>NUCLEOTIDE SEQUENCE [LARGE SCALE GENOMIC DNA]</scope>
    <source>
        <strain evidence="17 18">SMB1</strain>
    </source>
</reference>
<feature type="domain" description="Histidine kinase" evidence="15">
    <location>
        <begin position="191"/>
        <end position="409"/>
    </location>
</feature>
<protein>
    <recommendedName>
        <fullName evidence="3">histidine kinase</fullName>
        <ecNumber evidence="3">2.7.13.3</ecNumber>
    </recommendedName>
</protein>
<name>A0A2W1LC62_9BACL</name>
<dbReference type="Pfam" id="PF02518">
    <property type="entry name" value="HATPase_c"/>
    <property type="match status" value="1"/>
</dbReference>